<keyword evidence="3" id="KW-1185">Reference proteome</keyword>
<feature type="transmembrane region" description="Helical" evidence="1">
    <location>
        <begin position="89"/>
        <end position="108"/>
    </location>
</feature>
<evidence type="ECO:0000313" key="3">
    <source>
        <dbReference type="Proteomes" id="UP001596977"/>
    </source>
</evidence>
<feature type="transmembrane region" description="Helical" evidence="1">
    <location>
        <begin position="243"/>
        <end position="260"/>
    </location>
</feature>
<dbReference type="EMBL" id="JBHTJG010000001">
    <property type="protein sequence ID" value="MFD0945450.1"/>
    <property type="molecule type" value="Genomic_DNA"/>
</dbReference>
<name>A0ABW3H525_9SPHN</name>
<proteinExistence type="predicted"/>
<protein>
    <submittedName>
        <fullName evidence="2">Uncharacterized protein</fullName>
    </submittedName>
</protein>
<feature type="transmembrane region" description="Helical" evidence="1">
    <location>
        <begin position="213"/>
        <end position="231"/>
    </location>
</feature>
<evidence type="ECO:0000256" key="1">
    <source>
        <dbReference type="SAM" id="Phobius"/>
    </source>
</evidence>
<comment type="caution">
    <text evidence="2">The sequence shown here is derived from an EMBL/GenBank/DDBJ whole genome shotgun (WGS) entry which is preliminary data.</text>
</comment>
<gene>
    <name evidence="2" type="ORF">ACFQ1E_03765</name>
</gene>
<feature type="transmembrane region" description="Helical" evidence="1">
    <location>
        <begin position="120"/>
        <end position="142"/>
    </location>
</feature>
<feature type="transmembrane region" description="Helical" evidence="1">
    <location>
        <begin position="174"/>
        <end position="193"/>
    </location>
</feature>
<feature type="transmembrane region" description="Helical" evidence="1">
    <location>
        <begin position="291"/>
        <end position="312"/>
    </location>
</feature>
<dbReference type="RefSeq" id="WP_264942309.1">
    <property type="nucleotide sequence ID" value="NZ_JAPDRA010000001.1"/>
</dbReference>
<evidence type="ECO:0000313" key="2">
    <source>
        <dbReference type="EMBL" id="MFD0945450.1"/>
    </source>
</evidence>
<reference evidence="3" key="1">
    <citation type="journal article" date="2019" name="Int. J. Syst. Evol. Microbiol.">
        <title>The Global Catalogue of Microorganisms (GCM) 10K type strain sequencing project: providing services to taxonomists for standard genome sequencing and annotation.</title>
        <authorList>
            <consortium name="The Broad Institute Genomics Platform"/>
            <consortium name="The Broad Institute Genome Sequencing Center for Infectious Disease"/>
            <person name="Wu L."/>
            <person name="Ma J."/>
        </authorList>
    </citation>
    <scope>NUCLEOTIDE SEQUENCE [LARGE SCALE GENOMIC DNA]</scope>
    <source>
        <strain evidence="3">CCUG 62982</strain>
    </source>
</reference>
<sequence length="320" mass="35465">MQLYDRYLAAIRRNLPPAKADDIVAELRDDLLSRAEAREEALGRPLEKAEQEALVKEFGRPMLVAARYLDHQHLIGPELFPYYRTVMKLVLSIQLIVLAVLAGVDIALGSGRLWQAVPQMLGQFLSAAITAFAIVTLIFAAIERHGGRRRIEEWEVGDLPSIEDLARKDSRRDAPFEIVVGALFLLWWIGAIPFPPQGWDKFVLVPAPVWAQLHLPIALLLGARLVMSVLSLMPSRLPGLRQALNLGTILAGLAILYLLYQPGHWVDVLPGTAGGEQVAKLEYSINLSVRVTIAVCAVVWTLGAIGGAWKWWRRRGSPAD</sequence>
<dbReference type="Proteomes" id="UP001596977">
    <property type="component" value="Unassembled WGS sequence"/>
</dbReference>
<dbReference type="Pfam" id="PF22564">
    <property type="entry name" value="HAAS"/>
    <property type="match status" value="1"/>
</dbReference>
<keyword evidence="1" id="KW-0472">Membrane</keyword>
<keyword evidence="1" id="KW-1133">Transmembrane helix</keyword>
<keyword evidence="1" id="KW-0812">Transmembrane</keyword>
<accession>A0ABW3H525</accession>
<organism evidence="2 3">
    <name type="scientific">Sphingomonas canadensis</name>
    <dbReference type="NCBI Taxonomy" id="1219257"/>
    <lineage>
        <taxon>Bacteria</taxon>
        <taxon>Pseudomonadati</taxon>
        <taxon>Pseudomonadota</taxon>
        <taxon>Alphaproteobacteria</taxon>
        <taxon>Sphingomonadales</taxon>
        <taxon>Sphingomonadaceae</taxon>
        <taxon>Sphingomonas</taxon>
    </lineage>
</organism>